<organism evidence="3 4">
    <name type="scientific">Limnohabitans planktonicus II-D5</name>
    <dbReference type="NCBI Taxonomy" id="1293045"/>
    <lineage>
        <taxon>Bacteria</taxon>
        <taxon>Pseudomonadati</taxon>
        <taxon>Pseudomonadota</taxon>
        <taxon>Betaproteobacteria</taxon>
        <taxon>Burkholderiales</taxon>
        <taxon>Comamonadaceae</taxon>
        <taxon>Limnohabitans</taxon>
    </lineage>
</organism>
<gene>
    <name evidence="3" type="ORF">H663_016935</name>
</gene>
<dbReference type="Pfam" id="PF09722">
    <property type="entry name" value="Xre_MbcA_ParS_C"/>
    <property type="match status" value="1"/>
</dbReference>
<protein>
    <submittedName>
        <fullName evidence="3">Uncharacterized protein</fullName>
    </submittedName>
</protein>
<dbReference type="STRING" id="1293045.H663_01735"/>
<sequence>MVLGKATMRAAQELHLSSAALARVIGFSEPTISRIANGSRGIDPASKEGQLALLLVRLFRSLDPLVGGDAQKRQDWLRSHNKTLNGIPATLIETPQGLVTALSYLDGMRGAA</sequence>
<dbReference type="SUPFAM" id="SSF47413">
    <property type="entry name" value="lambda repressor-like DNA-binding domains"/>
    <property type="match status" value="1"/>
</dbReference>
<dbReference type="InterPro" id="IPR024467">
    <property type="entry name" value="Xre/MbcA/ParS-like_toxin-bd"/>
</dbReference>
<dbReference type="InterPro" id="IPR001387">
    <property type="entry name" value="Cro/C1-type_HTH"/>
</dbReference>
<dbReference type="Proteomes" id="UP000037507">
    <property type="component" value="Unassembled WGS sequence"/>
</dbReference>
<dbReference type="GO" id="GO:0003677">
    <property type="term" value="F:DNA binding"/>
    <property type="evidence" value="ECO:0007669"/>
    <property type="project" value="InterPro"/>
</dbReference>
<evidence type="ECO:0000313" key="3">
    <source>
        <dbReference type="EMBL" id="PVE41504.1"/>
    </source>
</evidence>
<dbReference type="InterPro" id="IPR010982">
    <property type="entry name" value="Lambda_DNA-bd_dom_sf"/>
</dbReference>
<comment type="caution">
    <text evidence="3">The sequence shown here is derived from an EMBL/GenBank/DDBJ whole genome shotgun (WGS) entry which is preliminary data.</text>
</comment>
<dbReference type="AlphaFoldDB" id="A0A2T7UA09"/>
<dbReference type="OrthoDB" id="565125at2"/>
<evidence type="ECO:0000313" key="4">
    <source>
        <dbReference type="Proteomes" id="UP000037507"/>
    </source>
</evidence>
<feature type="domain" description="Antitoxin Xre-like helix-turn-helix" evidence="2">
    <location>
        <begin position="2"/>
        <end position="57"/>
    </location>
</feature>
<keyword evidence="4" id="KW-1185">Reference proteome</keyword>
<dbReference type="InterPro" id="IPR046847">
    <property type="entry name" value="Xre-like_HTH"/>
</dbReference>
<dbReference type="Gene3D" id="1.10.260.40">
    <property type="entry name" value="lambda repressor-like DNA-binding domains"/>
    <property type="match status" value="1"/>
</dbReference>
<dbReference type="Pfam" id="PF20432">
    <property type="entry name" value="Xre-like-HTH"/>
    <property type="match status" value="1"/>
</dbReference>
<reference evidence="3" key="1">
    <citation type="submission" date="2017-04" db="EMBL/GenBank/DDBJ databases">
        <title>Unexpected and diverse lifestyles within the genus Limnohabitans.</title>
        <authorList>
            <person name="Kasalicky V."/>
            <person name="Mehrshad M."/>
            <person name="Andrei S.-A."/>
            <person name="Salcher M."/>
            <person name="Kratochvilova H."/>
            <person name="Simek K."/>
            <person name="Ghai R."/>
        </authorList>
    </citation>
    <scope>NUCLEOTIDE SEQUENCE [LARGE SCALE GENOMIC DNA]</scope>
    <source>
        <strain evidence="3">II-D5</strain>
    </source>
</reference>
<dbReference type="EMBL" id="LFYT02000029">
    <property type="protein sequence ID" value="PVE41504.1"/>
    <property type="molecule type" value="Genomic_DNA"/>
</dbReference>
<name>A0A2T7UA09_9BURK</name>
<proteinExistence type="predicted"/>
<dbReference type="CDD" id="cd00093">
    <property type="entry name" value="HTH_XRE"/>
    <property type="match status" value="1"/>
</dbReference>
<evidence type="ECO:0000259" key="1">
    <source>
        <dbReference type="Pfam" id="PF09722"/>
    </source>
</evidence>
<evidence type="ECO:0000259" key="2">
    <source>
        <dbReference type="Pfam" id="PF20432"/>
    </source>
</evidence>
<accession>A0A2T7UA09</accession>
<feature type="domain" description="Antitoxin Xre/MbcA/ParS-like toxin-binding" evidence="1">
    <location>
        <begin position="62"/>
        <end position="110"/>
    </location>
</feature>